<evidence type="ECO:0000313" key="3">
    <source>
        <dbReference type="Proteomes" id="UP000694843"/>
    </source>
</evidence>
<feature type="region of interest" description="Disordered" evidence="2">
    <location>
        <begin position="259"/>
        <end position="285"/>
    </location>
</feature>
<keyword evidence="1" id="KW-0175">Coiled coil</keyword>
<dbReference type="RefSeq" id="XP_047737791.1">
    <property type="nucleotide sequence ID" value="XM_047881835.1"/>
</dbReference>
<dbReference type="KEGG" id="hazt:108672058"/>
<feature type="region of interest" description="Disordered" evidence="2">
    <location>
        <begin position="315"/>
        <end position="382"/>
    </location>
</feature>
<sequence>MAAVEKELHKDEGMCEQKDLSSDDYAKLACHGIDLMLNNDFAGAEELFRHHKDDSCHMAVGYCYLTFMNAVMSFEEEQIQRCRECLRETEKKYRHLNSNSATTCSPLSPGYTDVSWYSSVKNLFAGAYAKQAEDPVWLLEHHVVLADCQVLQALLNFLQQELGSMMKGGWVLRRAWKVYDATYSRLVSMYNAAVSAAPMSGHASASDSKPDPFSLPASPLPTDINISCSLSPDALQIVKSDCSDPAAPVQNNAQLKFNTSSSEVHSDTQSSNQNESKIDNGNNQKYARPTTLSYFSSALLPSSLKCSLNKALASPTVSSNGQLTSPNSANKLPVPHNSSSYVFPTSPTSAEACTHSPPDGKYDFTSSPVSSLKPSDAPERSKLWSNKMSVSKSVPNIRTLFSNKNCTNNLTKSRNILNNTSSCRAGGEALPPPAPPSPLSVLGGLPGDRTTALQALMRTRASRDMRAPLASLSLLWYHTIVRPYLGLDGLDGRQRRVAGGGAAVEAARLLLQEVRPLYPRSALFLFFSARVHRLKGELETAIEQYSVAMRLASHRELRLLSLHEVGWCRLACLDFLQAAAAFDGLRRHSRWCKTFYAYVAAVCYGACGRREESVALLQAVPQLARNTNAVLETFLLRRAAKRSALQPAVCRLRCYELLYLWNVFSSCSLERLQRLHDDCETMRLPPDLAALAKLLAGVCLDHLDQPEQAVLLLQETVTIWSTLKPAHVASREGGGQDSALTEADLRSEWDESNVPAFASYEIGVILSRYPDRREDSKQWLQAASDKYSGYDFESRLSVKIHQALRLLD</sequence>
<dbReference type="GO" id="GO:0060271">
    <property type="term" value="P:cilium assembly"/>
    <property type="evidence" value="ECO:0007669"/>
    <property type="project" value="TreeGrafter"/>
</dbReference>
<feature type="coiled-coil region" evidence="1">
    <location>
        <begin position="72"/>
        <end position="99"/>
    </location>
</feature>
<dbReference type="InterPro" id="IPR019412">
    <property type="entry name" value="IML2/TPR_39"/>
</dbReference>
<dbReference type="SUPFAM" id="SSF48452">
    <property type="entry name" value="TPR-like"/>
    <property type="match status" value="1"/>
</dbReference>
<protein>
    <submittedName>
        <fullName evidence="4">Tetratricopeptide repeat protein 39C</fullName>
    </submittedName>
</protein>
<dbReference type="OrthoDB" id="2154985at2759"/>
<dbReference type="PANTHER" id="PTHR31859:SF1">
    <property type="entry name" value="TETRATRICOPEPTIDE REPEAT PROTEIN 39C"/>
    <property type="match status" value="1"/>
</dbReference>
<reference evidence="4" key="1">
    <citation type="submission" date="2025-08" db="UniProtKB">
        <authorList>
            <consortium name="RefSeq"/>
        </authorList>
    </citation>
    <scope>IDENTIFICATION</scope>
    <source>
        <tissue evidence="4">Whole organism</tissue>
    </source>
</reference>
<gene>
    <name evidence="4" type="primary">LOC108672058</name>
</gene>
<dbReference type="InterPro" id="IPR011990">
    <property type="entry name" value="TPR-like_helical_dom_sf"/>
</dbReference>
<dbReference type="OMA" id="KRMGQLH"/>
<evidence type="ECO:0000256" key="2">
    <source>
        <dbReference type="SAM" id="MobiDB-lite"/>
    </source>
</evidence>
<name>A0A979FL87_HYAAZ</name>
<dbReference type="Gene3D" id="1.25.40.10">
    <property type="entry name" value="Tetratricopeptide repeat domain"/>
    <property type="match status" value="1"/>
</dbReference>
<accession>A0A979FL87</accession>
<dbReference type="Pfam" id="PF10300">
    <property type="entry name" value="Iml2-TPR_39"/>
    <property type="match status" value="2"/>
</dbReference>
<dbReference type="AlphaFoldDB" id="A0A979FL87"/>
<evidence type="ECO:0000256" key="1">
    <source>
        <dbReference type="SAM" id="Coils"/>
    </source>
</evidence>
<proteinExistence type="predicted"/>
<feature type="compositionally biased region" description="Polar residues" evidence="2">
    <location>
        <begin position="315"/>
        <end position="351"/>
    </location>
</feature>
<evidence type="ECO:0000313" key="4">
    <source>
        <dbReference type="RefSeq" id="XP_047737791.1"/>
    </source>
</evidence>
<dbReference type="Proteomes" id="UP000694843">
    <property type="component" value="Unplaced"/>
</dbReference>
<dbReference type="PANTHER" id="PTHR31859">
    <property type="entry name" value="TETRATRICOPEPTIDE REPEAT PROTEIN 39 FAMILY MEMBER"/>
    <property type="match status" value="1"/>
</dbReference>
<dbReference type="GeneID" id="108672058"/>
<organism evidence="3 4">
    <name type="scientific">Hyalella azteca</name>
    <name type="common">Amphipod</name>
    <dbReference type="NCBI Taxonomy" id="294128"/>
    <lineage>
        <taxon>Eukaryota</taxon>
        <taxon>Metazoa</taxon>
        <taxon>Ecdysozoa</taxon>
        <taxon>Arthropoda</taxon>
        <taxon>Crustacea</taxon>
        <taxon>Multicrustacea</taxon>
        <taxon>Malacostraca</taxon>
        <taxon>Eumalacostraca</taxon>
        <taxon>Peracarida</taxon>
        <taxon>Amphipoda</taxon>
        <taxon>Senticaudata</taxon>
        <taxon>Talitrida</taxon>
        <taxon>Talitroidea</taxon>
        <taxon>Hyalellidae</taxon>
        <taxon>Hyalella</taxon>
    </lineage>
</organism>
<keyword evidence="3" id="KW-1185">Reference proteome</keyword>
<feature type="compositionally biased region" description="Polar residues" evidence="2">
    <location>
        <begin position="364"/>
        <end position="373"/>
    </location>
</feature>